<evidence type="ECO:0000259" key="2">
    <source>
        <dbReference type="PROSITE" id="PS50404"/>
    </source>
</evidence>
<dbReference type="InterPro" id="IPR004045">
    <property type="entry name" value="Glutathione_S-Trfase_N"/>
</dbReference>
<evidence type="ECO:0000256" key="1">
    <source>
        <dbReference type="ARBA" id="ARBA00007409"/>
    </source>
</evidence>
<dbReference type="SUPFAM" id="SSF52833">
    <property type="entry name" value="Thioredoxin-like"/>
    <property type="match status" value="1"/>
</dbReference>
<dbReference type="PROSITE" id="PS50404">
    <property type="entry name" value="GST_NTER"/>
    <property type="match status" value="1"/>
</dbReference>
<organism evidence="4 5">
    <name type="scientific">Myriangium duriaei CBS 260.36</name>
    <dbReference type="NCBI Taxonomy" id="1168546"/>
    <lineage>
        <taxon>Eukaryota</taxon>
        <taxon>Fungi</taxon>
        <taxon>Dikarya</taxon>
        <taxon>Ascomycota</taxon>
        <taxon>Pezizomycotina</taxon>
        <taxon>Dothideomycetes</taxon>
        <taxon>Dothideomycetidae</taxon>
        <taxon>Myriangiales</taxon>
        <taxon>Myriangiaceae</taxon>
        <taxon>Myriangium</taxon>
    </lineage>
</organism>
<dbReference type="AlphaFoldDB" id="A0A9P4IUI7"/>
<dbReference type="SFLD" id="SFLDS00019">
    <property type="entry name" value="Glutathione_Transferase_(cytos"/>
    <property type="match status" value="1"/>
</dbReference>
<feature type="domain" description="GST N-terminal" evidence="2">
    <location>
        <begin position="1"/>
        <end position="86"/>
    </location>
</feature>
<dbReference type="Pfam" id="PF13409">
    <property type="entry name" value="GST_N_2"/>
    <property type="match status" value="1"/>
</dbReference>
<sequence length="209" mass="23369">MPLQFYHVPYTTATVTACVLDELEHGLPERLAERIELSISAGDTKKPSYLAINPNGLVPAIVHDGVPIWESAVITMYLGETFGVASSSRQEALYPDLGPKRGETMKWILWANAHLAEHAGRLRSGPELGEEAAKQVEAEAREKLTKGMRILDQELGRKEFIIGEKYCLADTHLWSFVMYMTMCGIDLEEYPKVKDWAARVGARPALKRN</sequence>
<dbReference type="PANTHER" id="PTHR44051">
    <property type="entry name" value="GLUTATHIONE S-TRANSFERASE-RELATED"/>
    <property type="match status" value="1"/>
</dbReference>
<dbReference type="InterPro" id="IPR036249">
    <property type="entry name" value="Thioredoxin-like_sf"/>
</dbReference>
<comment type="caution">
    <text evidence="4">The sequence shown here is derived from an EMBL/GenBank/DDBJ whole genome shotgun (WGS) entry which is preliminary data.</text>
</comment>
<dbReference type="CDD" id="cd03046">
    <property type="entry name" value="GST_N_GTT1_like"/>
    <property type="match status" value="1"/>
</dbReference>
<dbReference type="SFLD" id="SFLDG00358">
    <property type="entry name" value="Main_(cytGST)"/>
    <property type="match status" value="1"/>
</dbReference>
<feature type="domain" description="GST C-terminal" evidence="3">
    <location>
        <begin position="97"/>
        <end position="209"/>
    </location>
</feature>
<dbReference type="Gene3D" id="3.40.30.10">
    <property type="entry name" value="Glutaredoxin"/>
    <property type="match status" value="1"/>
</dbReference>
<keyword evidence="5" id="KW-1185">Reference proteome</keyword>
<dbReference type="Proteomes" id="UP000799439">
    <property type="component" value="Unassembled WGS sequence"/>
</dbReference>
<evidence type="ECO:0000259" key="3">
    <source>
        <dbReference type="PROSITE" id="PS50405"/>
    </source>
</evidence>
<dbReference type="PANTHER" id="PTHR44051:SF8">
    <property type="entry name" value="GLUTATHIONE S-TRANSFERASE GSTA"/>
    <property type="match status" value="1"/>
</dbReference>
<dbReference type="InterPro" id="IPR040079">
    <property type="entry name" value="Glutathione_S-Trfase"/>
</dbReference>
<gene>
    <name evidence="4" type="ORF">K461DRAFT_316495</name>
</gene>
<dbReference type="Pfam" id="PF00043">
    <property type="entry name" value="GST_C"/>
    <property type="match status" value="1"/>
</dbReference>
<name>A0A9P4IUI7_9PEZI</name>
<protein>
    <submittedName>
        <fullName evidence="4">Glutathione S-transferase</fullName>
    </submittedName>
</protein>
<evidence type="ECO:0000313" key="5">
    <source>
        <dbReference type="Proteomes" id="UP000799439"/>
    </source>
</evidence>
<dbReference type="SUPFAM" id="SSF47616">
    <property type="entry name" value="GST C-terminal domain-like"/>
    <property type="match status" value="1"/>
</dbReference>
<dbReference type="InterPro" id="IPR004046">
    <property type="entry name" value="GST_C"/>
</dbReference>
<dbReference type="Gene3D" id="1.20.1050.10">
    <property type="match status" value="1"/>
</dbReference>
<accession>A0A9P4IUI7</accession>
<dbReference type="PROSITE" id="PS50405">
    <property type="entry name" value="GST_CTER"/>
    <property type="match status" value="1"/>
</dbReference>
<dbReference type="InterPro" id="IPR010987">
    <property type="entry name" value="Glutathione-S-Trfase_C-like"/>
</dbReference>
<dbReference type="EMBL" id="ML996094">
    <property type="protein sequence ID" value="KAF2148097.1"/>
    <property type="molecule type" value="Genomic_DNA"/>
</dbReference>
<dbReference type="OrthoDB" id="422574at2759"/>
<dbReference type="InterPro" id="IPR036282">
    <property type="entry name" value="Glutathione-S-Trfase_C_sf"/>
</dbReference>
<evidence type="ECO:0000313" key="4">
    <source>
        <dbReference type="EMBL" id="KAF2148097.1"/>
    </source>
</evidence>
<reference evidence="4" key="1">
    <citation type="journal article" date="2020" name="Stud. Mycol.">
        <title>101 Dothideomycetes genomes: a test case for predicting lifestyles and emergence of pathogens.</title>
        <authorList>
            <person name="Haridas S."/>
            <person name="Albert R."/>
            <person name="Binder M."/>
            <person name="Bloem J."/>
            <person name="Labutti K."/>
            <person name="Salamov A."/>
            <person name="Andreopoulos B."/>
            <person name="Baker S."/>
            <person name="Barry K."/>
            <person name="Bills G."/>
            <person name="Bluhm B."/>
            <person name="Cannon C."/>
            <person name="Castanera R."/>
            <person name="Culley D."/>
            <person name="Daum C."/>
            <person name="Ezra D."/>
            <person name="Gonzalez J."/>
            <person name="Henrissat B."/>
            <person name="Kuo A."/>
            <person name="Liang C."/>
            <person name="Lipzen A."/>
            <person name="Lutzoni F."/>
            <person name="Magnuson J."/>
            <person name="Mondo S."/>
            <person name="Nolan M."/>
            <person name="Ohm R."/>
            <person name="Pangilinan J."/>
            <person name="Park H.-J."/>
            <person name="Ramirez L."/>
            <person name="Alfaro M."/>
            <person name="Sun H."/>
            <person name="Tritt A."/>
            <person name="Yoshinaga Y."/>
            <person name="Zwiers L.-H."/>
            <person name="Turgeon B."/>
            <person name="Goodwin S."/>
            <person name="Spatafora J."/>
            <person name="Crous P."/>
            <person name="Grigoriev I."/>
        </authorList>
    </citation>
    <scope>NUCLEOTIDE SEQUENCE</scope>
    <source>
        <strain evidence="4">CBS 260.36</strain>
    </source>
</reference>
<comment type="similarity">
    <text evidence="1">Belongs to the GST superfamily.</text>
</comment>
<proteinExistence type="inferred from homology"/>